<comment type="caution">
    <text evidence="3">The sequence shown here is derived from an EMBL/GenBank/DDBJ whole genome shotgun (WGS) entry which is preliminary data.</text>
</comment>
<dbReference type="Gene3D" id="1.10.1660.10">
    <property type="match status" value="1"/>
</dbReference>
<evidence type="ECO:0000259" key="2">
    <source>
        <dbReference type="PROSITE" id="PS50937"/>
    </source>
</evidence>
<dbReference type="GO" id="GO:0003677">
    <property type="term" value="F:DNA binding"/>
    <property type="evidence" value="ECO:0007669"/>
    <property type="project" value="UniProtKB-KW"/>
</dbReference>
<keyword evidence="1" id="KW-0238">DNA-binding</keyword>
<name>A0A1J4N9V6_9ACTN</name>
<dbReference type="InterPro" id="IPR047057">
    <property type="entry name" value="MerR_fam"/>
</dbReference>
<evidence type="ECO:0000256" key="1">
    <source>
        <dbReference type="ARBA" id="ARBA00023125"/>
    </source>
</evidence>
<proteinExistence type="predicted"/>
<dbReference type="AlphaFoldDB" id="A0A1J4N9V6"/>
<gene>
    <name evidence="3" type="ORF">UG56_006940</name>
</gene>
<dbReference type="Pfam" id="PF13411">
    <property type="entry name" value="MerR_1"/>
    <property type="match status" value="1"/>
</dbReference>
<dbReference type="PANTHER" id="PTHR30204:SF98">
    <property type="entry name" value="HTH-TYPE TRANSCRIPTIONAL REGULATOR ADHR"/>
    <property type="match status" value="1"/>
</dbReference>
<dbReference type="EMBL" id="JZDQ02000008">
    <property type="protein sequence ID" value="OIJ27424.1"/>
    <property type="molecule type" value="Genomic_DNA"/>
</dbReference>
<protein>
    <recommendedName>
        <fullName evidence="2">HTH merR-type domain-containing protein</fullName>
    </recommendedName>
</protein>
<keyword evidence="4" id="KW-1185">Reference proteome</keyword>
<evidence type="ECO:0000313" key="3">
    <source>
        <dbReference type="EMBL" id="OIJ27424.1"/>
    </source>
</evidence>
<dbReference type="PRINTS" id="PR00040">
    <property type="entry name" value="HTHMERR"/>
</dbReference>
<dbReference type="InterPro" id="IPR000551">
    <property type="entry name" value="MerR-type_HTH_dom"/>
</dbReference>
<dbReference type="PROSITE" id="PS50937">
    <property type="entry name" value="HTH_MERR_2"/>
    <property type="match status" value="1"/>
</dbReference>
<evidence type="ECO:0000313" key="4">
    <source>
        <dbReference type="Proteomes" id="UP000033772"/>
    </source>
</evidence>
<dbReference type="SUPFAM" id="SSF46955">
    <property type="entry name" value="Putative DNA-binding domain"/>
    <property type="match status" value="1"/>
</dbReference>
<accession>A0A1J4N9V6</accession>
<dbReference type="SMART" id="SM00422">
    <property type="entry name" value="HTH_MERR"/>
    <property type="match status" value="1"/>
</dbReference>
<dbReference type="GO" id="GO:0003700">
    <property type="term" value="F:DNA-binding transcription factor activity"/>
    <property type="evidence" value="ECO:0007669"/>
    <property type="project" value="InterPro"/>
</dbReference>
<dbReference type="Proteomes" id="UP000033772">
    <property type="component" value="Unassembled WGS sequence"/>
</dbReference>
<reference evidence="3" key="1">
    <citation type="submission" date="2016-10" db="EMBL/GenBank/DDBJ databases">
        <title>Draft Genome Sequence of Nocardioides luteus Strain BAFB, an Alkane-Degrading Bacterium Isolated from JP-7 Polluted Soil.</title>
        <authorList>
            <person name="Brown L."/>
            <person name="Ruiz O.N."/>
            <person name="Gunasekera T."/>
        </authorList>
    </citation>
    <scope>NUCLEOTIDE SEQUENCE [LARGE SCALE GENOMIC DNA]</scope>
    <source>
        <strain evidence="3">BAFB</strain>
    </source>
</reference>
<dbReference type="PANTHER" id="PTHR30204">
    <property type="entry name" value="REDOX-CYCLING DRUG-SENSING TRANSCRIPTIONAL ACTIVATOR SOXR"/>
    <property type="match status" value="1"/>
</dbReference>
<organism evidence="3 4">
    <name type="scientific">Nocardioides luteus</name>
    <dbReference type="NCBI Taxonomy" id="1844"/>
    <lineage>
        <taxon>Bacteria</taxon>
        <taxon>Bacillati</taxon>
        <taxon>Actinomycetota</taxon>
        <taxon>Actinomycetes</taxon>
        <taxon>Propionibacteriales</taxon>
        <taxon>Nocardioidaceae</taxon>
        <taxon>Nocardioides</taxon>
    </lineage>
</organism>
<feature type="domain" description="HTH merR-type" evidence="2">
    <location>
        <begin position="1"/>
        <end position="70"/>
    </location>
</feature>
<dbReference type="STRING" id="1844.UG56_006940"/>
<dbReference type="OrthoDB" id="5242095at2"/>
<dbReference type="InterPro" id="IPR009061">
    <property type="entry name" value="DNA-bd_dom_put_sf"/>
</dbReference>
<sequence>MRISELADTTGVSVATIKYYVREGLLSPGRKLSERLADYDDQHVRRLRLLRVLRDVGSVPVGALKALVDATQDRRASVHDMFGRACDALRTETAVPEVPDEHTRALADQIVARAGWTKVRPDAPERDRLAGIIKVILDSGLPTDPEGAATYLPLVDAIAAYDLDQIDDTRDREAMMEQMVLGQVVLGEFLLSLRRLAHEHHSALRFAGRR</sequence>
<dbReference type="RefSeq" id="WP_045550601.1">
    <property type="nucleotide sequence ID" value="NZ_JZDQ02000008.1"/>
</dbReference>